<feature type="transmembrane region" description="Helical" evidence="1">
    <location>
        <begin position="679"/>
        <end position="702"/>
    </location>
</feature>
<dbReference type="AlphaFoldDB" id="A0A8H4ISL2"/>
<dbReference type="EMBL" id="WWBZ02000033">
    <property type="protein sequence ID" value="KAF4306860.1"/>
    <property type="molecule type" value="Genomic_DNA"/>
</dbReference>
<dbReference type="Proteomes" id="UP000572817">
    <property type="component" value="Unassembled WGS sequence"/>
</dbReference>
<evidence type="ECO:0000313" key="4">
    <source>
        <dbReference type="Proteomes" id="UP000572817"/>
    </source>
</evidence>
<evidence type="ECO:0000256" key="1">
    <source>
        <dbReference type="SAM" id="Phobius"/>
    </source>
</evidence>
<keyword evidence="1" id="KW-0472">Membrane</keyword>
<name>A0A8H4ISL2_9PEZI</name>
<accession>A0A8H4ISL2</accession>
<keyword evidence="4" id="KW-1185">Reference proteome</keyword>
<feature type="transmembrane region" description="Helical" evidence="1">
    <location>
        <begin position="565"/>
        <end position="591"/>
    </location>
</feature>
<dbReference type="InterPro" id="IPR046623">
    <property type="entry name" value="DUF6536"/>
</dbReference>
<sequence length="771" mass="85776">MSLLRTRPAYERLDTGDLGDGYQESIELPRHTRTASSTDFDAILSKGSYSDGGQEHLDEAFALETNTRPHRSRISGWRVGALAAAIMTVTVMLLNIVITTWVMTRREYHEVDGWMVMFQGDCESAKETSRWLHFLINALSTVLLGSSNYCMQVLSSPTRNELVRAHNRKFWLHIGVPNTRNLRHIGKDRTVLWILLFLSSVPLHLIFNSVIFANVQANDYTVLPVTPAFLNGGQYNTSGLFGMDTEGVKQFDGNATVIRKKFQQLLSEEGKTTNLSTAACLDAYNNQYISKYGDVLLVQDEVVWRNPDVWAPTWRFENGTAHPSHYDWTEFKIVNSTTYLKLWPSNNSPQRANVRDVFPFLSYPDQYPSNGWLCPSRSTTDCDTSSSDEVPDKDTWSPYGHPVQHCVAEVVEEQCRLQFSAKIATAVIVANVVKAVCIVTMLCRHKAHYLVTLGDAIACFLEHPDPETRRRCLHDKALMVKEWTWMTTHGYTDPKRVAVDPEPYRPRRTRWARAASKRRWWTTYLTYGAALVFAAVAIARSLAGMPRSAAALWAVGFGELRGNNLLALSTSTMGSIFVANVPQALLSYLYVAFNALHTCMLVAREWAAYAAARKPLRVTTPLGAQRSTYWLQLPYRYALPLTVASGLLHWLASQSLFMVSVTILDGAREPSREVQTCGYSPVAIILTTAVGSVLVVGGLAMAARRYPARMPLASSCSAAISAACHPPEGDGSAALLPVKWGVVEDGGRDGVGHISFSSFEVETPIIGRKYA</sequence>
<comment type="caution">
    <text evidence="3">The sequence shown here is derived from an EMBL/GenBank/DDBJ whole genome shotgun (WGS) entry which is preliminary data.</text>
</comment>
<keyword evidence="1" id="KW-0812">Transmembrane</keyword>
<feature type="transmembrane region" description="Helical" evidence="1">
    <location>
        <begin position="79"/>
        <end position="103"/>
    </location>
</feature>
<feature type="transmembrane region" description="Helical" evidence="1">
    <location>
        <begin position="637"/>
        <end position="659"/>
    </location>
</feature>
<evidence type="ECO:0000259" key="2">
    <source>
        <dbReference type="Pfam" id="PF20163"/>
    </source>
</evidence>
<protein>
    <recommendedName>
        <fullName evidence="2">DUF6536 domain-containing protein</fullName>
    </recommendedName>
</protein>
<reference evidence="3" key="1">
    <citation type="submission" date="2020-04" db="EMBL/GenBank/DDBJ databases">
        <title>Genome Assembly and Annotation of Botryosphaeria dothidea sdau 11-99, a Latent Pathogen of Apple Fruit Ring Rot in China.</title>
        <authorList>
            <person name="Yu C."/>
            <person name="Diao Y."/>
            <person name="Lu Q."/>
            <person name="Zhao J."/>
            <person name="Cui S."/>
            <person name="Peng C."/>
            <person name="He B."/>
            <person name="Liu H."/>
        </authorList>
    </citation>
    <scope>NUCLEOTIDE SEQUENCE [LARGE SCALE GENOMIC DNA]</scope>
    <source>
        <strain evidence="3">Sdau11-99</strain>
    </source>
</reference>
<dbReference type="OrthoDB" id="5429634at2759"/>
<feature type="transmembrane region" description="Helical" evidence="1">
    <location>
        <begin position="524"/>
        <end position="545"/>
    </location>
</feature>
<keyword evidence="1" id="KW-1133">Transmembrane helix</keyword>
<dbReference type="PANTHER" id="PTHR35395:SF1">
    <property type="entry name" value="DUF6536 DOMAIN-CONTAINING PROTEIN"/>
    <property type="match status" value="1"/>
</dbReference>
<dbReference type="Pfam" id="PF20163">
    <property type="entry name" value="DUF6536"/>
    <property type="match status" value="1"/>
</dbReference>
<proteinExistence type="predicted"/>
<gene>
    <name evidence="3" type="ORF">GTA08_BOTSDO04901</name>
</gene>
<evidence type="ECO:0000313" key="3">
    <source>
        <dbReference type="EMBL" id="KAF4306860.1"/>
    </source>
</evidence>
<feature type="domain" description="DUF6536" evidence="2">
    <location>
        <begin position="77"/>
        <end position="230"/>
    </location>
</feature>
<dbReference type="PANTHER" id="PTHR35395">
    <property type="entry name" value="DUF6536 DOMAIN-CONTAINING PROTEIN"/>
    <property type="match status" value="1"/>
</dbReference>
<organism evidence="3 4">
    <name type="scientific">Botryosphaeria dothidea</name>
    <dbReference type="NCBI Taxonomy" id="55169"/>
    <lineage>
        <taxon>Eukaryota</taxon>
        <taxon>Fungi</taxon>
        <taxon>Dikarya</taxon>
        <taxon>Ascomycota</taxon>
        <taxon>Pezizomycotina</taxon>
        <taxon>Dothideomycetes</taxon>
        <taxon>Dothideomycetes incertae sedis</taxon>
        <taxon>Botryosphaeriales</taxon>
        <taxon>Botryosphaeriaceae</taxon>
        <taxon>Botryosphaeria</taxon>
    </lineage>
</organism>
<feature type="transmembrane region" description="Helical" evidence="1">
    <location>
        <begin position="190"/>
        <end position="213"/>
    </location>
</feature>